<dbReference type="Proteomes" id="UP001652445">
    <property type="component" value="Unassembled WGS sequence"/>
</dbReference>
<evidence type="ECO:0000259" key="2">
    <source>
        <dbReference type="Pfam" id="PF07833"/>
    </source>
</evidence>
<dbReference type="Gene3D" id="3.30.457.10">
    <property type="entry name" value="Copper amine oxidase-like, N-terminal domain"/>
    <property type="match status" value="1"/>
</dbReference>
<evidence type="ECO:0000313" key="4">
    <source>
        <dbReference type="EMBL" id="MCU6790765.1"/>
    </source>
</evidence>
<dbReference type="Pfam" id="PF09992">
    <property type="entry name" value="NAGPA"/>
    <property type="match status" value="1"/>
</dbReference>
<dbReference type="PANTHER" id="PTHR40446:SF2">
    <property type="entry name" value="N-ACETYLGLUCOSAMINE-1-PHOSPHODIESTER ALPHA-N-ACETYLGLUCOSAMINIDASE"/>
    <property type="match status" value="1"/>
</dbReference>
<evidence type="ECO:0000313" key="5">
    <source>
        <dbReference type="Proteomes" id="UP001652445"/>
    </source>
</evidence>
<dbReference type="InterPro" id="IPR012854">
    <property type="entry name" value="Cu_amine_oxidase-like_N"/>
</dbReference>
<evidence type="ECO:0000259" key="3">
    <source>
        <dbReference type="Pfam" id="PF09992"/>
    </source>
</evidence>
<dbReference type="EMBL" id="JAOQIO010000006">
    <property type="protein sequence ID" value="MCU6790765.1"/>
    <property type="molecule type" value="Genomic_DNA"/>
</dbReference>
<dbReference type="PANTHER" id="PTHR40446">
    <property type="entry name" value="N-ACETYLGLUCOSAMINE-1-PHOSPHODIESTER ALPHA-N-ACETYLGLUCOSAMINIDASE"/>
    <property type="match status" value="1"/>
</dbReference>
<dbReference type="InterPro" id="IPR036582">
    <property type="entry name" value="Mao_N_sf"/>
</dbReference>
<dbReference type="Pfam" id="PF07833">
    <property type="entry name" value="Cu_amine_oxidN1"/>
    <property type="match status" value="1"/>
</dbReference>
<sequence>MKKLWGKQAAAAAIAVLMLGWIAPDPTAAASGSLPLQSTVVQANGKSFTIQWTTIDLSDPHLRVMPVTAAEGIGHVESFATMIDHSGAVAAINGTFFDAYEQDESLRHPNGLLVESGSFVRSGDNVSLGIRTDKSALIHRLETALTFKVKHNKSVYTVSPWGTNTYYGDEDLDQVVAYTRHFAERIDRTGGMKVIIENGRITKMTEQSADVPEQGYVIFVGHSSNNDKNLLPHLHEGDEVEVEALIVDGNSGVTESLPQSWDTAMGVGPKLVTDGQVDIDYARDGFDDPRITSTANTRSFVGVDGNGQLLMGTLSAATVADMAQALVQLGLREAMNMDGGASSGLYVEGAMKRTPGRLLSNALIVKRYEDPQVQVTVNGSFVHEFRGFIKKDVTMVPFRGIFERIGADFHWNEQERVLTSKRGSIELVLRPDVLEATVNGKSIQLDQAPTIVDGHIYIPLRFVGETLGAKVGWDQGLYRATLDLK</sequence>
<keyword evidence="4" id="KW-0326">Glycosidase</keyword>
<dbReference type="GO" id="GO:0016798">
    <property type="term" value="F:hydrolase activity, acting on glycosyl bonds"/>
    <property type="evidence" value="ECO:0007669"/>
    <property type="project" value="UniProtKB-KW"/>
</dbReference>
<protein>
    <submittedName>
        <fullName evidence="4">Phosphodiester glycosidase family protein</fullName>
    </submittedName>
</protein>
<organism evidence="4 5">
    <name type="scientific">Paenibacillus baimaensis</name>
    <dbReference type="NCBI Taxonomy" id="2982185"/>
    <lineage>
        <taxon>Bacteria</taxon>
        <taxon>Bacillati</taxon>
        <taxon>Bacillota</taxon>
        <taxon>Bacilli</taxon>
        <taxon>Bacillales</taxon>
        <taxon>Paenibacillaceae</taxon>
        <taxon>Paenibacillus</taxon>
    </lineage>
</organism>
<keyword evidence="1" id="KW-0732">Signal</keyword>
<keyword evidence="4" id="KW-0378">Hydrolase</keyword>
<keyword evidence="5" id="KW-1185">Reference proteome</keyword>
<feature type="domain" description="Phosphodiester glycosidase" evidence="3">
    <location>
        <begin position="194"/>
        <end position="365"/>
    </location>
</feature>
<gene>
    <name evidence="4" type="ORF">OB236_01375</name>
</gene>
<feature type="signal peptide" evidence="1">
    <location>
        <begin position="1"/>
        <end position="28"/>
    </location>
</feature>
<feature type="chain" id="PRO_5045839395" evidence="1">
    <location>
        <begin position="29"/>
        <end position="485"/>
    </location>
</feature>
<reference evidence="4 5" key="1">
    <citation type="submission" date="2022-09" db="EMBL/GenBank/DDBJ databases">
        <authorList>
            <person name="Han X.L."/>
            <person name="Wang Q."/>
            <person name="Lu T."/>
        </authorList>
    </citation>
    <scope>NUCLEOTIDE SEQUENCE [LARGE SCALE GENOMIC DNA]</scope>
    <source>
        <strain evidence="4 5">WQ 127069</strain>
    </source>
</reference>
<accession>A0ABT2U860</accession>
<name>A0ABT2U860_9BACL</name>
<dbReference type="SUPFAM" id="SSF55383">
    <property type="entry name" value="Copper amine oxidase, domain N"/>
    <property type="match status" value="1"/>
</dbReference>
<dbReference type="RefSeq" id="WP_262682283.1">
    <property type="nucleotide sequence ID" value="NZ_JAOQIO010000006.1"/>
</dbReference>
<feature type="domain" description="Copper amine oxidase-like N-terminal" evidence="2">
    <location>
        <begin position="377"/>
        <end position="476"/>
    </location>
</feature>
<evidence type="ECO:0000256" key="1">
    <source>
        <dbReference type="SAM" id="SignalP"/>
    </source>
</evidence>
<dbReference type="InterPro" id="IPR018711">
    <property type="entry name" value="NAGPA"/>
</dbReference>
<comment type="caution">
    <text evidence="4">The sequence shown here is derived from an EMBL/GenBank/DDBJ whole genome shotgun (WGS) entry which is preliminary data.</text>
</comment>
<proteinExistence type="predicted"/>